<dbReference type="RefSeq" id="WP_117229832.1">
    <property type="nucleotide sequence ID" value="NZ_CP061725.1"/>
</dbReference>
<evidence type="ECO:0000313" key="2">
    <source>
        <dbReference type="EMBL" id="RFS44621.1"/>
    </source>
</evidence>
<dbReference type="EMBL" id="QVFU01000027">
    <property type="protein sequence ID" value="RFS44621.1"/>
    <property type="molecule type" value="Genomic_DNA"/>
</dbReference>
<proteinExistence type="predicted"/>
<reference evidence="2 3" key="1">
    <citation type="submission" date="2018-08" db="EMBL/GenBank/DDBJ databases">
        <title>Verrucosispora craniellae sp. nov., isolated from a marine sponge in the South China Sea.</title>
        <authorList>
            <person name="Li L."/>
            <person name="Lin H.W."/>
        </authorList>
    </citation>
    <scope>NUCLEOTIDE SEQUENCE [LARGE SCALE GENOMIC DNA]</scope>
    <source>
        <strain evidence="2 3">LHW63014</strain>
    </source>
</reference>
<comment type="caution">
    <text evidence="2">The sequence shown here is derived from an EMBL/GenBank/DDBJ whole genome shotgun (WGS) entry which is preliminary data.</text>
</comment>
<accession>A0A372FV28</accession>
<evidence type="ECO:0000313" key="3">
    <source>
        <dbReference type="Proteomes" id="UP000262621"/>
    </source>
</evidence>
<keyword evidence="1" id="KW-0812">Transmembrane</keyword>
<feature type="transmembrane region" description="Helical" evidence="1">
    <location>
        <begin position="191"/>
        <end position="214"/>
    </location>
</feature>
<name>A0A372FV28_9ACTN</name>
<keyword evidence="1" id="KW-1133">Transmembrane helix</keyword>
<feature type="transmembrane region" description="Helical" evidence="1">
    <location>
        <begin position="82"/>
        <end position="101"/>
    </location>
</feature>
<dbReference type="Proteomes" id="UP000262621">
    <property type="component" value="Unassembled WGS sequence"/>
</dbReference>
<sequence length="228" mass="25602">MDELTIEQRATRLLAGDDVDKDDVRFFLSRLLQVQEEQGRGASRAVTRGLLLAAAFVLLTHSTLLEAELLGMKIHDISPVRLVIPVAMMLMVLRAVTALRLSIFYRRVFREVAGQHQPSWRASGLIPLLSPWNGPMSTHASPVRLDVDEHPAVDRLHQVLRTTDSWAGITALTVFQVYAFVMLFHDPRVPTIATVASLGVTVSLMAFVAAYLWYVRRSRLTPAPHRRM</sequence>
<dbReference type="OrthoDB" id="9958471at2"/>
<feature type="transmembrane region" description="Helical" evidence="1">
    <location>
        <begin position="165"/>
        <end position="185"/>
    </location>
</feature>
<feature type="transmembrane region" description="Helical" evidence="1">
    <location>
        <begin position="50"/>
        <end position="70"/>
    </location>
</feature>
<protein>
    <submittedName>
        <fullName evidence="2">Uncharacterized protein</fullName>
    </submittedName>
</protein>
<keyword evidence="1" id="KW-0472">Membrane</keyword>
<keyword evidence="3" id="KW-1185">Reference proteome</keyword>
<gene>
    <name evidence="2" type="ORF">D0Q02_21520</name>
</gene>
<evidence type="ECO:0000256" key="1">
    <source>
        <dbReference type="SAM" id="Phobius"/>
    </source>
</evidence>
<dbReference type="AlphaFoldDB" id="A0A372FV28"/>
<organism evidence="2 3">
    <name type="scientific">Micromonospora craniellae</name>
    <dbReference type="NCBI Taxonomy" id="2294034"/>
    <lineage>
        <taxon>Bacteria</taxon>
        <taxon>Bacillati</taxon>
        <taxon>Actinomycetota</taxon>
        <taxon>Actinomycetes</taxon>
        <taxon>Micromonosporales</taxon>
        <taxon>Micromonosporaceae</taxon>
        <taxon>Micromonospora</taxon>
    </lineage>
</organism>